<gene>
    <name evidence="3" type="ORF">C1N66_05685</name>
    <name evidence="2" type="ORF">CON36_12785</name>
</gene>
<evidence type="ECO:0000256" key="1">
    <source>
        <dbReference type="SAM" id="Phobius"/>
    </source>
</evidence>
<feature type="transmembrane region" description="Helical" evidence="1">
    <location>
        <begin position="186"/>
        <end position="204"/>
    </location>
</feature>
<keyword evidence="1" id="KW-1133">Transmembrane helix</keyword>
<evidence type="ECO:0000313" key="2">
    <source>
        <dbReference type="EMBL" id="PDZ98399.1"/>
    </source>
</evidence>
<feature type="transmembrane region" description="Helical" evidence="1">
    <location>
        <begin position="224"/>
        <end position="242"/>
    </location>
</feature>
<reference evidence="2 4" key="1">
    <citation type="submission" date="2017-09" db="EMBL/GenBank/DDBJ databases">
        <title>Large-scale bioinformatics analysis of Bacillus genomes uncovers conserved roles of natural products in bacterial physiology.</title>
        <authorList>
            <consortium name="Agbiome Team Llc"/>
            <person name="Bleich R.M."/>
            <person name="Grubbs K.J."/>
            <person name="Santa Maria K.C."/>
            <person name="Allen S.E."/>
            <person name="Farag S."/>
            <person name="Shank E.A."/>
            <person name="Bowers A."/>
        </authorList>
    </citation>
    <scope>NUCLEOTIDE SEQUENCE [LARGE SCALE GENOMIC DNA]</scope>
    <source>
        <strain evidence="2 4">AFS092789</strain>
    </source>
</reference>
<feature type="transmembrane region" description="Helical" evidence="1">
    <location>
        <begin position="382"/>
        <end position="405"/>
    </location>
</feature>
<keyword evidence="1" id="KW-0472">Membrane</keyword>
<name>A0A9X6SZW6_BACCE</name>
<dbReference type="Proteomes" id="UP000464780">
    <property type="component" value="Chromosome"/>
</dbReference>
<proteinExistence type="predicted"/>
<feature type="transmembrane region" description="Helical" evidence="1">
    <location>
        <begin position="159"/>
        <end position="179"/>
    </location>
</feature>
<feature type="transmembrane region" description="Helical" evidence="1">
    <location>
        <begin position="74"/>
        <end position="94"/>
    </location>
</feature>
<reference evidence="3 5" key="2">
    <citation type="submission" date="2018-03" db="EMBL/GenBank/DDBJ databases">
        <title>The complete genome of bacterial strain SGAir0260.</title>
        <authorList>
            <person name="Schuster S.C."/>
        </authorList>
    </citation>
    <scope>NUCLEOTIDE SEQUENCE [LARGE SCALE GENOMIC DNA]</scope>
    <source>
        <strain evidence="3 5">SGAir0260</strain>
    </source>
</reference>
<feature type="transmembrane region" description="Helical" evidence="1">
    <location>
        <begin position="345"/>
        <end position="370"/>
    </location>
</feature>
<protein>
    <submittedName>
        <fullName evidence="2">Teichoic acid transporter</fullName>
    </submittedName>
</protein>
<dbReference type="RefSeq" id="WP_050426812.1">
    <property type="nucleotide sequence ID" value="NZ_CP028009.1"/>
</dbReference>
<accession>A0A9X6SZW6</accession>
<dbReference type="Proteomes" id="UP000219922">
    <property type="component" value="Unassembled WGS sequence"/>
</dbReference>
<evidence type="ECO:0000313" key="4">
    <source>
        <dbReference type="Proteomes" id="UP000219922"/>
    </source>
</evidence>
<dbReference type="AlphaFoldDB" id="A0A9X6SZW6"/>
<feature type="transmembrane region" description="Helical" evidence="1">
    <location>
        <begin position="301"/>
        <end position="325"/>
    </location>
</feature>
<sequence>MGKKDVLRNIWCLFLEFTAVIASKINTYNKEQIGIRELFIMQFYNGIYSTFFSAIGSLSVAVVASLFTQNLYNNWFVFFIIFMILNSLMLFVNLSSKTLNVPMILMRLIFSLKNKFHSFKRLMFYIVKLYIAVWLSISSLYLILLHFFVQYNVPAEHSYIYALILSVGLSVAGVYSFPVKKSDRDINELLVSPVFIMFNIFLGYKTSKTNILNNASQGNTSMAGYLLTLFFIAAFVQVITYLKKLFEMLHQLPEYEKEINNYSNQGKERFVFLKEYFKESLMWVNQLIMDFKSKKNAKRKLLLLISFFLIMAIGAIYFSKVIALGINYLEEIIVLFKLENLISKIFVYIILLVFCLLLIYKLYICLFLALKRDTNLKRIERWEYFSLALFIFGILIVLGTTIFSIRSSSNSTLVAGGFIVASTIIFSGVDLIKKFLSKQKEAKKEDIK</sequence>
<dbReference type="EMBL" id="NVMX01000015">
    <property type="protein sequence ID" value="PDZ98399.1"/>
    <property type="molecule type" value="Genomic_DNA"/>
</dbReference>
<keyword evidence="1" id="KW-0812">Transmembrane</keyword>
<organism evidence="2 4">
    <name type="scientific">Bacillus cereus</name>
    <dbReference type="NCBI Taxonomy" id="1396"/>
    <lineage>
        <taxon>Bacteria</taxon>
        <taxon>Bacillati</taxon>
        <taxon>Bacillota</taxon>
        <taxon>Bacilli</taxon>
        <taxon>Bacillales</taxon>
        <taxon>Bacillaceae</taxon>
        <taxon>Bacillus</taxon>
        <taxon>Bacillus cereus group</taxon>
    </lineage>
</organism>
<feature type="transmembrane region" description="Helical" evidence="1">
    <location>
        <begin position="122"/>
        <end position="147"/>
    </location>
</feature>
<dbReference type="EMBL" id="CP028009">
    <property type="protein sequence ID" value="QHV42695.1"/>
    <property type="molecule type" value="Genomic_DNA"/>
</dbReference>
<feature type="transmembrane region" description="Helical" evidence="1">
    <location>
        <begin position="411"/>
        <end position="432"/>
    </location>
</feature>
<evidence type="ECO:0000313" key="3">
    <source>
        <dbReference type="EMBL" id="QHV42695.1"/>
    </source>
</evidence>
<feature type="transmembrane region" description="Helical" evidence="1">
    <location>
        <begin position="46"/>
        <end position="68"/>
    </location>
</feature>
<evidence type="ECO:0000313" key="5">
    <source>
        <dbReference type="Proteomes" id="UP000464780"/>
    </source>
</evidence>